<dbReference type="GO" id="GO:0020037">
    <property type="term" value="F:heme binding"/>
    <property type="evidence" value="ECO:0007669"/>
    <property type="project" value="InterPro"/>
</dbReference>
<dbReference type="PANTHER" id="PTHR30521">
    <property type="entry name" value="DEFERROCHELATASE/PEROXIDASE"/>
    <property type="match status" value="1"/>
</dbReference>
<keyword evidence="13" id="KW-1185">Reference proteome</keyword>
<accession>A0A8J3IRS4</accession>
<reference evidence="12" key="1">
    <citation type="submission" date="2020-10" db="EMBL/GenBank/DDBJ databases">
        <title>Taxonomic study of unclassified bacteria belonging to the class Ktedonobacteria.</title>
        <authorList>
            <person name="Yabe S."/>
            <person name="Wang C.M."/>
            <person name="Zheng Y."/>
            <person name="Sakai Y."/>
            <person name="Cavaletti L."/>
            <person name="Monciardini P."/>
            <person name="Donadio S."/>
        </authorList>
    </citation>
    <scope>NUCLEOTIDE SEQUENCE</scope>
    <source>
        <strain evidence="12">ID150040</strain>
    </source>
</reference>
<keyword evidence="7" id="KW-0408">Iron</keyword>
<organism evidence="12 13">
    <name type="scientific">Reticulibacter mediterranei</name>
    <dbReference type="NCBI Taxonomy" id="2778369"/>
    <lineage>
        <taxon>Bacteria</taxon>
        <taxon>Bacillati</taxon>
        <taxon>Chloroflexota</taxon>
        <taxon>Ktedonobacteria</taxon>
        <taxon>Ktedonobacterales</taxon>
        <taxon>Reticulibacteraceae</taxon>
        <taxon>Reticulibacter</taxon>
    </lineage>
</organism>
<dbReference type="InterPro" id="IPR006314">
    <property type="entry name" value="Dyp_peroxidase"/>
</dbReference>
<dbReference type="InterPro" id="IPR011008">
    <property type="entry name" value="Dimeric_a/b-barrel"/>
</dbReference>
<evidence type="ECO:0000259" key="10">
    <source>
        <dbReference type="Pfam" id="PF20628"/>
    </source>
</evidence>
<keyword evidence="3" id="KW-0349">Heme</keyword>
<protein>
    <submittedName>
        <fullName evidence="12">Peroxidase</fullName>
    </submittedName>
</protein>
<dbReference type="GO" id="GO:0046872">
    <property type="term" value="F:metal ion binding"/>
    <property type="evidence" value="ECO:0007669"/>
    <property type="project" value="UniProtKB-KW"/>
</dbReference>
<dbReference type="GO" id="GO:0004601">
    <property type="term" value="F:peroxidase activity"/>
    <property type="evidence" value="ECO:0007669"/>
    <property type="project" value="UniProtKB-KW"/>
</dbReference>
<evidence type="ECO:0000256" key="7">
    <source>
        <dbReference type="ARBA" id="ARBA00023004"/>
    </source>
</evidence>
<evidence type="ECO:0000256" key="5">
    <source>
        <dbReference type="ARBA" id="ARBA00022729"/>
    </source>
</evidence>
<name>A0A8J3IRS4_9CHLR</name>
<feature type="region of interest" description="Disordered" evidence="9">
    <location>
        <begin position="348"/>
        <end position="466"/>
    </location>
</feature>
<evidence type="ECO:0000256" key="4">
    <source>
        <dbReference type="ARBA" id="ARBA00022723"/>
    </source>
</evidence>
<dbReference type="EMBL" id="BNJK01000001">
    <property type="protein sequence ID" value="GHO97423.1"/>
    <property type="molecule type" value="Genomic_DNA"/>
</dbReference>
<feature type="region of interest" description="Disordered" evidence="9">
    <location>
        <begin position="1"/>
        <end position="29"/>
    </location>
</feature>
<evidence type="ECO:0000259" key="11">
    <source>
        <dbReference type="Pfam" id="PF21105"/>
    </source>
</evidence>
<feature type="domain" description="Dyp-type peroxidase C-terminal" evidence="10">
    <location>
        <begin position="463"/>
        <end position="518"/>
    </location>
</feature>
<gene>
    <name evidence="12" type="ORF">KSF_074710</name>
</gene>
<sequence>MAIAQPPIPVRETPAAESNQPNPAFPDASNERVLDMDQIQGNIIPGFLKDFETLLFLKITNPRQCKQWLKEITPSIATAQEVFAFNRLFKKIRYRRGYEPEILKATWINIAFSFLGLRQLVQDADRFTDQAFKDGLAARSQDLGDPTSNDDEGNTNNWIIGGPGNEADILLIVQSDDMHDLQREVQHIKQTIYNLSTGKKRIPSGVVLMHEEQGANLPGILSGHEHFGFLDGVSQPGIRGRVSENAHDVLTPRQNPRDPDQGKPGQDLLWPGEFVFGYQHQDPAKEIKDPSDDDSSAGPEWAKNGSYLVFRRLRQDVGAFHTFLKNQAQQLDVPAAFLGAKIIGRWPDGEPIMRDQQGGNQPMLGNDDCANNDFEFVHQDPSLDPQNPSPSPPDELPPAGTSDQCHIPQDPNRSFTPSPGDPGAQICPFAGHIRKAYPRDDITPEGRAKNPQPGEESEASEPATQTHRLLRRGLPYGKVSPSTFDDPVSDNVDRGLLFIAYQTSIERQFEFVTKSWVNNRDFSQQGAGFDLVIGQNNQGNHARMARISLHPQKNQTVQLQADEEWVIPTGGGYFFAPSIEALDGTLSQ</sequence>
<feature type="region of interest" description="Disordered" evidence="9">
    <location>
        <begin position="247"/>
        <end position="266"/>
    </location>
</feature>
<dbReference type="GO" id="GO:0005829">
    <property type="term" value="C:cytosol"/>
    <property type="evidence" value="ECO:0007669"/>
    <property type="project" value="TreeGrafter"/>
</dbReference>
<evidence type="ECO:0000256" key="9">
    <source>
        <dbReference type="SAM" id="MobiDB-lite"/>
    </source>
</evidence>
<dbReference type="PROSITE" id="PS51404">
    <property type="entry name" value="DYP_PEROXIDASE"/>
    <property type="match status" value="1"/>
</dbReference>
<comment type="caution">
    <text evidence="12">The sequence shown here is derived from an EMBL/GenBank/DDBJ whole genome shotgun (WGS) entry which is preliminary data.</text>
</comment>
<dbReference type="RefSeq" id="WP_220207983.1">
    <property type="nucleotide sequence ID" value="NZ_BNJK01000001.1"/>
</dbReference>
<evidence type="ECO:0000256" key="6">
    <source>
        <dbReference type="ARBA" id="ARBA00023002"/>
    </source>
</evidence>
<comment type="cofactor">
    <cofactor evidence="1">
        <name>heme b</name>
        <dbReference type="ChEBI" id="CHEBI:60344"/>
    </cofactor>
</comment>
<dbReference type="Pfam" id="PF21105">
    <property type="entry name" value="DyP_N"/>
    <property type="match status" value="1"/>
</dbReference>
<evidence type="ECO:0000256" key="8">
    <source>
        <dbReference type="ARBA" id="ARBA00025737"/>
    </source>
</evidence>
<keyword evidence="2 12" id="KW-0575">Peroxidase</keyword>
<evidence type="ECO:0000313" key="13">
    <source>
        <dbReference type="Proteomes" id="UP000597444"/>
    </source>
</evidence>
<evidence type="ECO:0000256" key="2">
    <source>
        <dbReference type="ARBA" id="ARBA00022559"/>
    </source>
</evidence>
<keyword evidence="6" id="KW-0560">Oxidoreductase</keyword>
<dbReference type="InterPro" id="IPR049509">
    <property type="entry name" value="DyP_N"/>
</dbReference>
<evidence type="ECO:0000256" key="3">
    <source>
        <dbReference type="ARBA" id="ARBA00022617"/>
    </source>
</evidence>
<dbReference type="NCBIfam" id="TIGR01413">
    <property type="entry name" value="Dyp_perox_fam"/>
    <property type="match status" value="1"/>
</dbReference>
<proteinExistence type="inferred from homology"/>
<dbReference type="Proteomes" id="UP000597444">
    <property type="component" value="Unassembled WGS sequence"/>
</dbReference>
<feature type="compositionally biased region" description="Basic and acidic residues" evidence="9">
    <location>
        <begin position="437"/>
        <end position="448"/>
    </location>
</feature>
<evidence type="ECO:0000313" key="12">
    <source>
        <dbReference type="EMBL" id="GHO97423.1"/>
    </source>
</evidence>
<dbReference type="PANTHER" id="PTHR30521:SF4">
    <property type="entry name" value="DEFERROCHELATASE"/>
    <property type="match status" value="1"/>
</dbReference>
<keyword evidence="4" id="KW-0479">Metal-binding</keyword>
<dbReference type="AlphaFoldDB" id="A0A8J3IRS4"/>
<feature type="domain" description="DyP dimeric alpha+beta barrel" evidence="11">
    <location>
        <begin position="38"/>
        <end position="192"/>
    </location>
</feature>
<keyword evidence="5" id="KW-0732">Signal</keyword>
<feature type="compositionally biased region" description="Pro residues" evidence="9">
    <location>
        <begin position="387"/>
        <end position="396"/>
    </location>
</feature>
<dbReference type="SUPFAM" id="SSF54909">
    <property type="entry name" value="Dimeric alpha+beta barrel"/>
    <property type="match status" value="1"/>
</dbReference>
<comment type="similarity">
    <text evidence="8">Belongs to the DyP-type peroxidase family.</text>
</comment>
<dbReference type="Pfam" id="PF20628">
    <property type="entry name" value="Dyp_perox_C"/>
    <property type="match status" value="1"/>
</dbReference>
<dbReference type="InterPro" id="IPR048328">
    <property type="entry name" value="Dyp_perox_C"/>
</dbReference>
<evidence type="ECO:0000256" key="1">
    <source>
        <dbReference type="ARBA" id="ARBA00001970"/>
    </source>
</evidence>